<keyword evidence="3" id="KW-1185">Reference proteome</keyword>
<dbReference type="Pfam" id="PF13579">
    <property type="entry name" value="Glyco_trans_4_4"/>
    <property type="match status" value="1"/>
</dbReference>
<evidence type="ECO:0000259" key="1">
    <source>
        <dbReference type="Pfam" id="PF13579"/>
    </source>
</evidence>
<dbReference type="Proteomes" id="UP001561046">
    <property type="component" value="Unassembled WGS sequence"/>
</dbReference>
<dbReference type="EMBL" id="JBFYGN010000006">
    <property type="protein sequence ID" value="MEX8192614.1"/>
    <property type="molecule type" value="Genomic_DNA"/>
</dbReference>
<feature type="domain" description="Glycosyltransferase subfamily 4-like N-terminal" evidence="1">
    <location>
        <begin position="16"/>
        <end position="203"/>
    </location>
</feature>
<evidence type="ECO:0000313" key="3">
    <source>
        <dbReference type="Proteomes" id="UP001561046"/>
    </source>
</evidence>
<dbReference type="PANTHER" id="PTHR12526">
    <property type="entry name" value="GLYCOSYLTRANSFERASE"/>
    <property type="match status" value="1"/>
</dbReference>
<organism evidence="2 3">
    <name type="scientific">Comamonas guangdongensis</name>
    <dbReference type="NCBI Taxonomy" id="510515"/>
    <lineage>
        <taxon>Bacteria</taxon>
        <taxon>Pseudomonadati</taxon>
        <taxon>Pseudomonadota</taxon>
        <taxon>Betaproteobacteria</taxon>
        <taxon>Burkholderiales</taxon>
        <taxon>Comamonadaceae</taxon>
        <taxon>Comamonas</taxon>
    </lineage>
</organism>
<dbReference type="Pfam" id="PF13692">
    <property type="entry name" value="Glyco_trans_1_4"/>
    <property type="match status" value="1"/>
</dbReference>
<dbReference type="PANTHER" id="PTHR12526:SF622">
    <property type="entry name" value="GLYCOSYLTRANSFERASE (GROUP I)"/>
    <property type="match status" value="1"/>
</dbReference>
<dbReference type="InterPro" id="IPR028098">
    <property type="entry name" value="Glyco_trans_4-like_N"/>
</dbReference>
<name>A0ABV3ZSP2_9BURK</name>
<protein>
    <submittedName>
        <fullName evidence="2">Glycosyltransferase family 4 protein</fullName>
    </submittedName>
</protein>
<dbReference type="SUPFAM" id="SSF53756">
    <property type="entry name" value="UDP-Glycosyltransferase/glycogen phosphorylase"/>
    <property type="match status" value="1"/>
</dbReference>
<accession>A0ABV3ZSP2</accession>
<gene>
    <name evidence="2" type="ORF">AB6724_07155</name>
</gene>
<dbReference type="CDD" id="cd03794">
    <property type="entry name" value="GT4_WbuB-like"/>
    <property type="match status" value="1"/>
</dbReference>
<dbReference type="RefSeq" id="WP_369337816.1">
    <property type="nucleotide sequence ID" value="NZ_JBFYGN010000006.1"/>
</dbReference>
<dbReference type="Gene3D" id="3.40.50.2000">
    <property type="entry name" value="Glycogen Phosphorylase B"/>
    <property type="match status" value="2"/>
</dbReference>
<proteinExistence type="predicted"/>
<comment type="caution">
    <text evidence="2">The sequence shown here is derived from an EMBL/GenBank/DDBJ whole genome shotgun (WGS) entry which is preliminary data.</text>
</comment>
<sequence>MNILIINHYAGSQIHGMEFRPYYLAREWVRMGHKVQIVAGAYSHIRARQPKMPLGVRWLDEILDGIAYRWYATPSYRGNGVGRVYSMVSFLWHLWRNGKALARDFKPDVVIASSTYPMDIWPARRIAKAAGARLVFEVHDLWPLSPMELGGMSKWHPFILWVQMAEDYAYRHADKVVSMLPKAQPYMQARGMAAKKFFYVPNGVDEEEWTAPHSLPAEVVQHLQKIRGKGLPIVGYSGTHGLANALDDLLSAAQRLEGRAEVVLVGTGPERERLLARVREEHLSNVHMLPAVAKQAVPNLLEAFDITFIGSTANPLYRFGISPNKLMDYMFAAKPVVMAIDAGNDPVGESGCGITVRAGDVEAIIQAVLRLTELSTVERETMGQAGRAFILRNQTYAQLAQRFLDAVAT</sequence>
<evidence type="ECO:0000313" key="2">
    <source>
        <dbReference type="EMBL" id="MEX8192614.1"/>
    </source>
</evidence>
<reference evidence="2 3" key="1">
    <citation type="journal article" date="2013" name="Int. J. Syst. Evol. Microbiol.">
        <title>Comamonas guangdongensis sp. nov., isolated from subterranean forest sediment, and emended description of the genus Comamonas.</title>
        <authorList>
            <person name="Zhang J."/>
            <person name="Wang Y."/>
            <person name="Zhou S."/>
            <person name="Wu C."/>
            <person name="He J."/>
            <person name="Li F."/>
        </authorList>
    </citation>
    <scope>NUCLEOTIDE SEQUENCE [LARGE SCALE GENOMIC DNA]</scope>
    <source>
        <strain evidence="2 3">CCTCC AB2011133</strain>
    </source>
</reference>